<evidence type="ECO:0000313" key="1">
    <source>
        <dbReference type="EMBL" id="SDW35289.1"/>
    </source>
</evidence>
<dbReference type="AlphaFoldDB" id="A0A1H2SW87"/>
<gene>
    <name evidence="1" type="ORF">SAMN05421783_103155</name>
</gene>
<keyword evidence="2" id="KW-1185">Reference proteome</keyword>
<evidence type="ECO:0000313" key="2">
    <source>
        <dbReference type="Proteomes" id="UP000198816"/>
    </source>
</evidence>
<sequence>MNAGPRLAYAQARLQARLSQLPTAADWQRLSGARTLAAYLEEARVTGLIDWVRSFSGLSQAHELDRGCRTLALETAETVADWSPAGWRAAIEWVAWLPWLPQLEHLARGETLPDWSTLDVRLRGLIGEDGALDRQAWEASGLAALSPGPDASGAALDLGERWQTAWRERWPTCRGRCRRDLDGFSRLIQGHLERFRGVPSASAWELREALRDRLRAYLHQHPVQPVALFAYLAIVFLDLERLRGALLSRAVFDTERLGF</sequence>
<name>A0A1H2SW87_THIRO</name>
<organism evidence="1 2">
    <name type="scientific">Thiocapsa roseopersicina</name>
    <dbReference type="NCBI Taxonomy" id="1058"/>
    <lineage>
        <taxon>Bacteria</taxon>
        <taxon>Pseudomonadati</taxon>
        <taxon>Pseudomonadota</taxon>
        <taxon>Gammaproteobacteria</taxon>
        <taxon>Chromatiales</taxon>
        <taxon>Chromatiaceae</taxon>
        <taxon>Thiocapsa</taxon>
    </lineage>
</organism>
<reference evidence="2" key="1">
    <citation type="submission" date="2016-10" db="EMBL/GenBank/DDBJ databases">
        <authorList>
            <person name="Varghese N."/>
            <person name="Submissions S."/>
        </authorList>
    </citation>
    <scope>NUCLEOTIDE SEQUENCE [LARGE SCALE GENOMIC DNA]</scope>
    <source>
        <strain evidence="2">DSM 217</strain>
    </source>
</reference>
<dbReference type="EMBL" id="FNNZ01000003">
    <property type="protein sequence ID" value="SDW35289.1"/>
    <property type="molecule type" value="Genomic_DNA"/>
</dbReference>
<dbReference type="OrthoDB" id="5763105at2"/>
<dbReference type="RefSeq" id="WP_093028715.1">
    <property type="nucleotide sequence ID" value="NZ_FNNZ01000003.1"/>
</dbReference>
<accession>A0A1H2SW87</accession>
<dbReference type="STRING" id="1058.SAMN05421783_103155"/>
<proteinExistence type="predicted"/>
<dbReference type="Proteomes" id="UP000198816">
    <property type="component" value="Unassembled WGS sequence"/>
</dbReference>
<protein>
    <submittedName>
        <fullName evidence="1">Uncharacterized protein</fullName>
    </submittedName>
</protein>